<dbReference type="EMBL" id="SRLO01000155">
    <property type="protein sequence ID" value="TNN71077.1"/>
    <property type="molecule type" value="Genomic_DNA"/>
</dbReference>
<proteinExistence type="predicted"/>
<gene>
    <name evidence="1" type="ORF">EYF80_018738</name>
</gene>
<dbReference type="AlphaFoldDB" id="A0A4Z2HZB3"/>
<organism evidence="1 2">
    <name type="scientific">Liparis tanakae</name>
    <name type="common">Tanaka's snailfish</name>
    <dbReference type="NCBI Taxonomy" id="230148"/>
    <lineage>
        <taxon>Eukaryota</taxon>
        <taxon>Metazoa</taxon>
        <taxon>Chordata</taxon>
        <taxon>Craniata</taxon>
        <taxon>Vertebrata</taxon>
        <taxon>Euteleostomi</taxon>
        <taxon>Actinopterygii</taxon>
        <taxon>Neopterygii</taxon>
        <taxon>Teleostei</taxon>
        <taxon>Neoteleostei</taxon>
        <taxon>Acanthomorphata</taxon>
        <taxon>Eupercaria</taxon>
        <taxon>Perciformes</taxon>
        <taxon>Cottioidei</taxon>
        <taxon>Cottales</taxon>
        <taxon>Liparidae</taxon>
        <taxon>Liparis</taxon>
    </lineage>
</organism>
<sequence>MKKKDEHTEWVKGKAEVESESLRFIPTLGSGSGSVVVQMLGKEFGCDALPEHYSGSWLLLVAEAGGAWQRWARGSGSGATGFTQRAT</sequence>
<accession>A0A4Z2HZB3</accession>
<keyword evidence="2" id="KW-1185">Reference proteome</keyword>
<reference evidence="1 2" key="1">
    <citation type="submission" date="2019-03" db="EMBL/GenBank/DDBJ databases">
        <title>First draft genome of Liparis tanakae, snailfish: a comprehensive survey of snailfish specific genes.</title>
        <authorList>
            <person name="Kim W."/>
            <person name="Song I."/>
            <person name="Jeong J.-H."/>
            <person name="Kim D."/>
            <person name="Kim S."/>
            <person name="Ryu S."/>
            <person name="Song J.Y."/>
            <person name="Lee S.K."/>
        </authorList>
    </citation>
    <scope>NUCLEOTIDE SEQUENCE [LARGE SCALE GENOMIC DNA]</scope>
    <source>
        <tissue evidence="1">Muscle</tissue>
    </source>
</reference>
<comment type="caution">
    <text evidence="1">The sequence shown here is derived from an EMBL/GenBank/DDBJ whole genome shotgun (WGS) entry which is preliminary data.</text>
</comment>
<evidence type="ECO:0000313" key="1">
    <source>
        <dbReference type="EMBL" id="TNN71077.1"/>
    </source>
</evidence>
<name>A0A4Z2HZB3_9TELE</name>
<dbReference type="Proteomes" id="UP000314294">
    <property type="component" value="Unassembled WGS sequence"/>
</dbReference>
<evidence type="ECO:0000313" key="2">
    <source>
        <dbReference type="Proteomes" id="UP000314294"/>
    </source>
</evidence>
<protein>
    <submittedName>
        <fullName evidence="1">Uncharacterized protein</fullName>
    </submittedName>
</protein>